<feature type="region of interest" description="Disordered" evidence="1">
    <location>
        <begin position="249"/>
        <end position="269"/>
    </location>
</feature>
<dbReference type="OrthoDB" id="4500473at2759"/>
<dbReference type="AlphaFoldDB" id="W3XME0"/>
<dbReference type="InParanoid" id="W3XME0"/>
<evidence type="ECO:0000256" key="1">
    <source>
        <dbReference type="SAM" id="MobiDB-lite"/>
    </source>
</evidence>
<proteinExistence type="predicted"/>
<dbReference type="OMA" id="CIETEAV"/>
<gene>
    <name evidence="2" type="ORF">PFICI_01036</name>
</gene>
<dbReference type="eggNOG" id="ENOG502SRWX">
    <property type="taxonomic scope" value="Eukaryota"/>
</dbReference>
<dbReference type="HOGENOM" id="CLU_057547_4_2_1"/>
<dbReference type="RefSeq" id="XP_007827808.1">
    <property type="nucleotide sequence ID" value="XM_007829617.1"/>
</dbReference>
<reference evidence="3" key="1">
    <citation type="journal article" date="2015" name="BMC Genomics">
        <title>Genomic and transcriptomic analysis of the endophytic fungus Pestalotiopsis fici reveals its lifestyle and high potential for synthesis of natural products.</title>
        <authorList>
            <person name="Wang X."/>
            <person name="Zhang X."/>
            <person name="Liu L."/>
            <person name="Xiang M."/>
            <person name="Wang W."/>
            <person name="Sun X."/>
            <person name="Che Y."/>
            <person name="Guo L."/>
            <person name="Liu G."/>
            <person name="Guo L."/>
            <person name="Wang C."/>
            <person name="Yin W.B."/>
            <person name="Stadler M."/>
            <person name="Zhang X."/>
            <person name="Liu X."/>
        </authorList>
    </citation>
    <scope>NUCLEOTIDE SEQUENCE [LARGE SCALE GENOMIC DNA]</scope>
    <source>
        <strain evidence="3">W106-1 / CGMCC3.15140</strain>
    </source>
</reference>
<dbReference type="GeneID" id="19266049"/>
<dbReference type="EMBL" id="KI912109">
    <property type="protein sequence ID" value="ETS87208.1"/>
    <property type="molecule type" value="Genomic_DNA"/>
</dbReference>
<dbReference type="Proteomes" id="UP000030651">
    <property type="component" value="Unassembled WGS sequence"/>
</dbReference>
<dbReference type="KEGG" id="pfy:PFICI_01036"/>
<accession>W3XME0</accession>
<name>W3XME0_PESFW</name>
<organism evidence="2 3">
    <name type="scientific">Pestalotiopsis fici (strain W106-1 / CGMCC3.15140)</name>
    <dbReference type="NCBI Taxonomy" id="1229662"/>
    <lineage>
        <taxon>Eukaryota</taxon>
        <taxon>Fungi</taxon>
        <taxon>Dikarya</taxon>
        <taxon>Ascomycota</taxon>
        <taxon>Pezizomycotina</taxon>
        <taxon>Sordariomycetes</taxon>
        <taxon>Xylariomycetidae</taxon>
        <taxon>Amphisphaeriales</taxon>
        <taxon>Sporocadaceae</taxon>
        <taxon>Pestalotiopsis</taxon>
    </lineage>
</organism>
<evidence type="ECO:0000313" key="3">
    <source>
        <dbReference type="Proteomes" id="UP000030651"/>
    </source>
</evidence>
<keyword evidence="3" id="KW-1185">Reference proteome</keyword>
<evidence type="ECO:0000313" key="2">
    <source>
        <dbReference type="EMBL" id="ETS87208.1"/>
    </source>
</evidence>
<protein>
    <submittedName>
        <fullName evidence="2">Uncharacterized protein</fullName>
    </submittedName>
</protein>
<sequence length="288" mass="32250">MANNVFYFFYAPTWDWPPEGPIKLGNVIRAVGEPEQPLFTAPLPAASEVFTSEKFNVEYTKEKLREGRFSILTKFLSILGVGINVGADWQDSNAELYGFKSVETTQFIPKEDYIQKCIEADAVRLYLDRSRYRKPVYIITGIKTVYGARAKSYKHKQHGGEVGIAVDGTIWSGGTAPLSVEPGVGGKRVTTTETTWEGSSDFVFAFRVHKIHVNRKTQAVDESHDYTKGALLDSKTDKIRDALPDIFILSQEDPKPSDENHDEGEFTEGDRVVLCAIPRVTATDEEEM</sequence>